<organism evidence="1 2">
    <name type="scientific">Corynebacterium crudilactis</name>
    <dbReference type="NCBI Taxonomy" id="1652495"/>
    <lineage>
        <taxon>Bacteria</taxon>
        <taxon>Bacillati</taxon>
        <taxon>Actinomycetota</taxon>
        <taxon>Actinomycetes</taxon>
        <taxon>Mycobacteriales</taxon>
        <taxon>Corynebacteriaceae</taxon>
        <taxon>Corynebacterium</taxon>
    </lineage>
</organism>
<keyword evidence="2" id="KW-1185">Reference proteome</keyword>
<protein>
    <submittedName>
        <fullName evidence="1">Uncharacterized protein</fullName>
    </submittedName>
</protein>
<gene>
    <name evidence="1" type="ORF">ccrud_01030</name>
</gene>
<accession>A0A172QQJ7</accession>
<dbReference type="Proteomes" id="UP000076929">
    <property type="component" value="Chromosome"/>
</dbReference>
<evidence type="ECO:0000313" key="2">
    <source>
        <dbReference type="Proteomes" id="UP000076929"/>
    </source>
</evidence>
<dbReference type="EMBL" id="CP015622">
    <property type="protein sequence ID" value="ANE02942.1"/>
    <property type="molecule type" value="Genomic_DNA"/>
</dbReference>
<dbReference type="OrthoDB" id="4410665at2"/>
<dbReference type="KEGG" id="ccjz:ccrud_01030"/>
<dbReference type="AlphaFoldDB" id="A0A172QQJ7"/>
<evidence type="ECO:0000313" key="1">
    <source>
        <dbReference type="EMBL" id="ANE02942.1"/>
    </source>
</evidence>
<dbReference type="RefSeq" id="WP_066563641.1">
    <property type="nucleotide sequence ID" value="NZ_CP015622.1"/>
</dbReference>
<dbReference type="STRING" id="1652495.ccrud_01030"/>
<sequence length="151" mass="16035">MSYPVLSVLDNSTETTVIWHVHTHPVGLPTGAWIAEEDQVTNLLADTVIILTPGSSAPENSLVASLEGIQGGVDKQVAAYNQHGVRVAGLGARGAEAVYRGEPAAEAAWRAAMELLDVVNGWNDIESKRRSRKVLAEAFGAEVQPLPLDAN</sequence>
<reference evidence="1 2" key="1">
    <citation type="submission" date="2016-05" db="EMBL/GenBank/DDBJ databases">
        <title>Complete genome sequence of Corynebacterium crudilactis, a new Corynebacterium species isolated from raw cow's milk.</title>
        <authorList>
            <person name="Christian R."/>
            <person name="Zimmermann J."/>
            <person name="Lipski A."/>
            <person name="Kalinowski J."/>
        </authorList>
    </citation>
    <scope>NUCLEOTIDE SEQUENCE [LARGE SCALE GENOMIC DNA]</scope>
    <source>
        <strain evidence="1 2">JZ16</strain>
    </source>
</reference>
<name>A0A172QQJ7_9CORY</name>
<proteinExistence type="predicted"/>